<dbReference type="EMBL" id="ATBP01000079">
    <property type="protein sequence ID" value="ETR73208.1"/>
    <property type="molecule type" value="Genomic_DNA"/>
</dbReference>
<name>A0A1V1PEJ6_9BACT</name>
<accession>A0A1V1PEJ6</accession>
<evidence type="ECO:0008006" key="3">
    <source>
        <dbReference type="Google" id="ProtNLM"/>
    </source>
</evidence>
<dbReference type="InterPro" id="IPR010328">
    <property type="entry name" value="DUF928"/>
</dbReference>
<gene>
    <name evidence="1" type="ORF">OMM_01121</name>
</gene>
<evidence type="ECO:0000313" key="2">
    <source>
        <dbReference type="Proteomes" id="UP000189670"/>
    </source>
</evidence>
<dbReference type="Pfam" id="PF06051">
    <property type="entry name" value="DUF928"/>
    <property type="match status" value="1"/>
</dbReference>
<dbReference type="AlphaFoldDB" id="A0A1V1PEJ6"/>
<organism evidence="1 2">
    <name type="scientific">Candidatus Magnetoglobus multicellularis str. Araruama</name>
    <dbReference type="NCBI Taxonomy" id="890399"/>
    <lineage>
        <taxon>Bacteria</taxon>
        <taxon>Pseudomonadati</taxon>
        <taxon>Thermodesulfobacteriota</taxon>
        <taxon>Desulfobacteria</taxon>
        <taxon>Desulfobacterales</taxon>
        <taxon>Desulfobacteraceae</taxon>
        <taxon>Candidatus Magnetoglobus</taxon>
    </lineage>
</organism>
<reference evidence="2" key="1">
    <citation type="submission" date="2012-11" db="EMBL/GenBank/DDBJ databases">
        <authorList>
            <person name="Lucero-Rivera Y.E."/>
            <person name="Tovar-Ramirez D."/>
        </authorList>
    </citation>
    <scope>NUCLEOTIDE SEQUENCE [LARGE SCALE GENOMIC DNA]</scope>
    <source>
        <strain evidence="2">Araruama</strain>
    </source>
</reference>
<evidence type="ECO:0000313" key="1">
    <source>
        <dbReference type="EMBL" id="ETR73208.1"/>
    </source>
</evidence>
<protein>
    <recommendedName>
        <fullName evidence="3">DUF928 domain-containing protein</fullName>
    </recommendedName>
</protein>
<dbReference type="Proteomes" id="UP000189670">
    <property type="component" value="Unassembled WGS sequence"/>
</dbReference>
<comment type="caution">
    <text evidence="1">The sequence shown here is derived from an EMBL/GenBank/DDBJ whole genome shotgun (WGS) entry which is preliminary data.</text>
</comment>
<proteinExistence type="predicted"/>
<sequence length="189" mass="21560">MAPLASLQTGYTTNPQPTLWWYISSGYQSKVELTINEYGVIEPVLETHIIGPPEEGISRINLKDHGVTLKPNAEYEWFIVIVPLPSERSADFLGSATIMYIPPDEAFQQKIENATKEELVFAYAHEGYWYDTIHHLCELISNNPDNKTYRKQRVALIDQVRLGKVKNYDKKAIEGEKAIESKKPIESVH</sequence>